<evidence type="ECO:0000313" key="3">
    <source>
        <dbReference type="EMBL" id="APW36564.1"/>
    </source>
</evidence>
<accession>A0A1P8JS22</accession>
<reference evidence="3 4" key="1">
    <citation type="submission" date="2017-01" db="EMBL/GenBank/DDBJ databases">
        <authorList>
            <person name="Mah S.A."/>
            <person name="Swanson W.J."/>
            <person name="Moy G.W."/>
            <person name="Vacquier V.D."/>
        </authorList>
    </citation>
    <scope>NUCLEOTIDE SEQUENCE [LARGE SCALE GENOMIC DNA]</scope>
    <source>
        <strain evidence="3 4">DCY110</strain>
    </source>
</reference>
<dbReference type="Pfam" id="PF10005">
    <property type="entry name" value="Zn_ribbon_DZR_6"/>
    <property type="match status" value="1"/>
</dbReference>
<keyword evidence="4" id="KW-1185">Reference proteome</keyword>
<feature type="domain" description="Zinc-ribbon" evidence="2">
    <location>
        <begin position="17"/>
        <end position="125"/>
    </location>
</feature>
<dbReference type="InterPro" id="IPR031321">
    <property type="entry name" value="UCP012641"/>
</dbReference>
<dbReference type="EMBL" id="CP019236">
    <property type="protein sequence ID" value="APW36564.1"/>
    <property type="molecule type" value="Genomic_DNA"/>
</dbReference>
<dbReference type="KEGG" id="rhy:RD110_04535"/>
<evidence type="ECO:0000259" key="2">
    <source>
        <dbReference type="Pfam" id="PF10005"/>
    </source>
</evidence>
<dbReference type="RefSeq" id="WP_076197120.1">
    <property type="nucleotide sequence ID" value="NZ_CP019236.1"/>
</dbReference>
<dbReference type="InterPro" id="IPR011201">
    <property type="entry name" value="Zinc-ribbon_6_bact"/>
</dbReference>
<dbReference type="OrthoDB" id="256753at2"/>
<protein>
    <recommendedName>
        <fullName evidence="2">Zinc-ribbon domain-containing protein</fullName>
    </recommendedName>
</protein>
<gene>
    <name evidence="3" type="ORF">RD110_04535</name>
</gene>
<dbReference type="AlphaFoldDB" id="A0A1P8JS22"/>
<dbReference type="Proteomes" id="UP000186609">
    <property type="component" value="Chromosome"/>
</dbReference>
<evidence type="ECO:0000256" key="1">
    <source>
        <dbReference type="SAM" id="MobiDB-lite"/>
    </source>
</evidence>
<proteinExistence type="predicted"/>
<dbReference type="STRING" id="1842727.RD110_04535"/>
<dbReference type="Pfam" id="PF15887">
    <property type="entry name" value="Peptidase_Mx"/>
    <property type="match status" value="1"/>
</dbReference>
<dbReference type="PIRSF" id="PIRSF012641">
    <property type="entry name" value="UCP012641"/>
    <property type="match status" value="1"/>
</dbReference>
<feature type="region of interest" description="Disordered" evidence="1">
    <location>
        <begin position="387"/>
        <end position="431"/>
    </location>
</feature>
<organism evidence="3 4">
    <name type="scientific">Rhodoferax koreensis</name>
    <dbReference type="NCBI Taxonomy" id="1842727"/>
    <lineage>
        <taxon>Bacteria</taxon>
        <taxon>Pseudomonadati</taxon>
        <taxon>Pseudomonadota</taxon>
        <taxon>Betaproteobacteria</taxon>
        <taxon>Burkholderiales</taxon>
        <taxon>Comamonadaceae</taxon>
        <taxon>Rhodoferax</taxon>
    </lineage>
</organism>
<sequence length="431" mass="48000">MNDELATALGPTTSRSYRCACNKAIFLRNTQCLNCARQLGYHVEGRTMLAIEPAPQPERWVLARDAAVAAEPTTPLFQRCANFATASNCNWLIPAGTAEHPHAPENLTPGFCLACTLTRTIPDMSSPVNQELWRKLEIAKRRLLSQLLSLALPVETRLERPNGLAFDLLENVPGGPAVLTGHDEGLITLNIAEADDAEREKIRAAMHESYRTLLGHYRHEIGHYYWDRLVKDTAWLAPCRELFGDETVDYAESLQRHYKEGPPADWPLHYVTSYATTHPWEDWAETWAHYLHMADTVDTAVSFGLDANSVDIESDPYTLDDLWKPDDPNAEHFLRFLNSWVLLTSVLNELTRSMGQPDYYPFVLPREAIGKLHFIHEVIRSASTGVVPEAPTQAAPAPSQSQSQSQSQSSAPSAPAAQPVQTIEAAPVKTD</sequence>
<feature type="compositionally biased region" description="Low complexity" evidence="1">
    <location>
        <begin position="390"/>
        <end position="421"/>
    </location>
</feature>
<evidence type="ECO:0000313" key="4">
    <source>
        <dbReference type="Proteomes" id="UP000186609"/>
    </source>
</evidence>
<name>A0A1P8JS22_9BURK</name>